<dbReference type="GeneID" id="36591422"/>
<dbReference type="PANTHER" id="PTHR38420">
    <property type="entry name" value="AP-4-A PHOSPHORYLASE II"/>
    <property type="match status" value="1"/>
</dbReference>
<dbReference type="Pfam" id="PF09830">
    <property type="entry name" value="ATP_transf"/>
    <property type="match status" value="1"/>
</dbReference>
<dbReference type="SUPFAM" id="SSF54197">
    <property type="entry name" value="HIT-like"/>
    <property type="match status" value="1"/>
</dbReference>
<dbReference type="InterPro" id="IPR043171">
    <property type="entry name" value="Ap4A_phos1/2-like"/>
</dbReference>
<dbReference type="Gene3D" id="3.30.428.70">
    <property type="match status" value="1"/>
</dbReference>
<sequence length="318" mass="35081">MSTIQNLPALVCKQFKAAQASGDITFFETRVSILHCEGLPFQLRFSPALANKPKSNKLSDSKSIDPFENPPKGLFVTDLSPSHFLVLNKFPVIPNHFILATKTFKQQTDPLEQDDLEAAYACMKAYRENGEELFGFFNSGEASGASQPHRHIQFLPVESMRNGIQEGGNWEVLADRLINTLEPVLPFAYFANPLTKDPTPKDLHDIYTSLLERCVAVAKRSDDMNSGLSPEKMPFSYNLCLTNQAMVLCPRLSEGSKIKANNGDLVGPILLNGTILGGTLLVKSEQEWDAFRNDEEKLKDILLAIGVPPATDAKGGKL</sequence>
<dbReference type="GO" id="GO:0009117">
    <property type="term" value="P:nucleotide metabolic process"/>
    <property type="evidence" value="ECO:0007669"/>
    <property type="project" value="InterPro"/>
</dbReference>
<dbReference type="EMBL" id="KZ613828">
    <property type="protein sequence ID" value="PMD58288.1"/>
    <property type="molecule type" value="Genomic_DNA"/>
</dbReference>
<dbReference type="Proteomes" id="UP000235371">
    <property type="component" value="Unassembled WGS sequence"/>
</dbReference>
<reference evidence="3 4" key="1">
    <citation type="submission" date="2016-04" db="EMBL/GenBank/DDBJ databases">
        <title>A degradative enzymes factory behind the ericoid mycorrhizal symbiosis.</title>
        <authorList>
            <consortium name="DOE Joint Genome Institute"/>
            <person name="Martino E."/>
            <person name="Morin E."/>
            <person name="Grelet G."/>
            <person name="Kuo A."/>
            <person name="Kohler A."/>
            <person name="Daghino S."/>
            <person name="Barry K."/>
            <person name="Choi C."/>
            <person name="Cichocki N."/>
            <person name="Clum A."/>
            <person name="Copeland A."/>
            <person name="Hainaut M."/>
            <person name="Haridas S."/>
            <person name="Labutti K."/>
            <person name="Lindquist E."/>
            <person name="Lipzen A."/>
            <person name="Khouja H.-R."/>
            <person name="Murat C."/>
            <person name="Ohm R."/>
            <person name="Olson A."/>
            <person name="Spatafora J."/>
            <person name="Veneault-Fourrey C."/>
            <person name="Henrissat B."/>
            <person name="Grigoriev I."/>
            <person name="Martin F."/>
            <person name="Perotto S."/>
        </authorList>
    </citation>
    <scope>NUCLEOTIDE SEQUENCE [LARGE SCALE GENOMIC DNA]</scope>
    <source>
        <strain evidence="3 4">E</strain>
    </source>
</reference>
<dbReference type="InterPro" id="IPR045759">
    <property type="entry name" value="Ap4A_phos1/2_N"/>
</dbReference>
<evidence type="ECO:0000259" key="1">
    <source>
        <dbReference type="Pfam" id="PF09830"/>
    </source>
</evidence>
<evidence type="ECO:0000313" key="4">
    <source>
        <dbReference type="Proteomes" id="UP000235371"/>
    </source>
</evidence>
<keyword evidence="4" id="KW-1185">Reference proteome</keyword>
<organism evidence="3 4">
    <name type="scientific">Hyaloscypha bicolor E</name>
    <dbReference type="NCBI Taxonomy" id="1095630"/>
    <lineage>
        <taxon>Eukaryota</taxon>
        <taxon>Fungi</taxon>
        <taxon>Dikarya</taxon>
        <taxon>Ascomycota</taxon>
        <taxon>Pezizomycotina</taxon>
        <taxon>Leotiomycetes</taxon>
        <taxon>Helotiales</taxon>
        <taxon>Hyaloscyphaceae</taxon>
        <taxon>Hyaloscypha</taxon>
        <taxon>Hyaloscypha bicolor</taxon>
    </lineage>
</organism>
<accession>A0A2J6T5J8</accession>
<dbReference type="Pfam" id="PF19327">
    <property type="entry name" value="Ap4A_phos_N"/>
    <property type="match status" value="1"/>
</dbReference>
<proteinExistence type="predicted"/>
<dbReference type="PANTHER" id="PTHR38420:SF3">
    <property type="entry name" value="5',5'''-P-1,P-4-TETRAPHOSPHATE PHOSPHORYLASE 2"/>
    <property type="match status" value="1"/>
</dbReference>
<dbReference type="STRING" id="1095630.A0A2J6T5J8"/>
<feature type="domain" description="Ap4A phosphorylase 1/2 N-terminal" evidence="2">
    <location>
        <begin position="6"/>
        <end position="161"/>
    </location>
</feature>
<dbReference type="InterPro" id="IPR036265">
    <property type="entry name" value="HIT-like_sf"/>
</dbReference>
<evidence type="ECO:0000259" key="2">
    <source>
        <dbReference type="Pfam" id="PF19327"/>
    </source>
</evidence>
<feature type="domain" description="ATP adenylyltransferase C-terminal" evidence="1">
    <location>
        <begin position="184"/>
        <end position="308"/>
    </location>
</feature>
<dbReference type="InterPro" id="IPR009163">
    <property type="entry name" value="Ap4A_phos1/2"/>
</dbReference>
<dbReference type="InParanoid" id="A0A2J6T5J8"/>
<dbReference type="InterPro" id="IPR019200">
    <property type="entry name" value="ATP_adenylylTrfase_C"/>
</dbReference>
<dbReference type="RefSeq" id="XP_024735192.1">
    <property type="nucleotide sequence ID" value="XM_024883345.1"/>
</dbReference>
<dbReference type="GO" id="GO:0005524">
    <property type="term" value="F:ATP binding"/>
    <property type="evidence" value="ECO:0007669"/>
    <property type="project" value="InterPro"/>
</dbReference>
<gene>
    <name evidence="3" type="ORF">K444DRAFT_631327</name>
</gene>
<dbReference type="OrthoDB" id="10267950at2759"/>
<name>A0A2J6T5J8_9HELO</name>
<dbReference type="GO" id="GO:0003877">
    <property type="term" value="F:ATP:ADP adenylyltransferase activity"/>
    <property type="evidence" value="ECO:0007669"/>
    <property type="project" value="InterPro"/>
</dbReference>
<protein>
    <submittedName>
        <fullName evidence="3">Ap4A phosphorylase-like protein II</fullName>
    </submittedName>
</protein>
<dbReference type="FunCoup" id="A0A2J6T5J8">
    <property type="interactions" value="214"/>
</dbReference>
<evidence type="ECO:0000313" key="3">
    <source>
        <dbReference type="EMBL" id="PMD58288.1"/>
    </source>
</evidence>
<dbReference type="AlphaFoldDB" id="A0A2J6T5J8"/>